<dbReference type="PROSITE" id="PS51318">
    <property type="entry name" value="TAT"/>
    <property type="match status" value="1"/>
</dbReference>
<accession>A0ABP8W8L4</accession>
<evidence type="ECO:0000256" key="1">
    <source>
        <dbReference type="SAM" id="MobiDB-lite"/>
    </source>
</evidence>
<sequence length="577" mass="63672">MSPRPASSPLDAAPVTDSGPALPRRAVLATGAGAAAVGVLAGAGVAPAEAAGRRVFRHGVASGDPLPRRVVIWTRVTPTSASRPGSGRGPAVTVSWEVATDARFRRVVRRGSFATGPHRDHTVKVDVAGLRPATEYHYRFTYRGARSRVGRLRTAPAATARPRNLRLGIVSCANWQAGFFAAYRALAQRDDLHAVLHLGDYLYEYAPGEYGEGSEERDVRRHDPAREIVSLEDYRRRHAQYKTDPDLQALHARYAFIVTWDDHEVTNDQWRAGAENHQPDEGSYRARRARAHRAYDEWMPVRMGGTAALRDGTRLFRRLRFGRLAEISMLDLRTYRSQQVRTPAPTPVPAPTPGVSDPDRTILGAQQLAWLKASLRRGGAQWKLVGNPVMIAPVTFAALPRDLIAPVNDVTGLLPDDGLPYNVDQWDGYTADRREVFMHIRDRQVTDTVFLTGDIHSGWACELPYDTGAYPVAGGSAGVEFVCTSVTSNNLKDILGVPPRTASRAVEEAIKLNNRHVKYLDFDSHGFSVLDVTAERAQMDWFVIGSRSDRRTSVRHSVSYLTRSGTAKVERARGPVR</sequence>
<comment type="caution">
    <text evidence="4">The sequence shown here is derived from an EMBL/GenBank/DDBJ whole genome shotgun (WGS) entry which is preliminary data.</text>
</comment>
<gene>
    <name evidence="4" type="ORF">GCM10023226_19530</name>
</gene>
<dbReference type="Pfam" id="PF09423">
    <property type="entry name" value="PhoD"/>
    <property type="match status" value="1"/>
</dbReference>
<dbReference type="CDD" id="cd07389">
    <property type="entry name" value="MPP_PhoD"/>
    <property type="match status" value="1"/>
</dbReference>
<protein>
    <submittedName>
        <fullName evidence="4">Alkaline phosphatase D family protein</fullName>
    </submittedName>
</protein>
<dbReference type="EMBL" id="BAABIM010000002">
    <property type="protein sequence ID" value="GAA4682479.1"/>
    <property type="molecule type" value="Genomic_DNA"/>
</dbReference>
<dbReference type="Proteomes" id="UP001500621">
    <property type="component" value="Unassembled WGS sequence"/>
</dbReference>
<dbReference type="PANTHER" id="PTHR43606:SF2">
    <property type="entry name" value="ALKALINE PHOSPHATASE FAMILY PROTEIN (AFU_ORTHOLOGUE AFUA_5G03860)"/>
    <property type="match status" value="1"/>
</dbReference>
<evidence type="ECO:0000313" key="5">
    <source>
        <dbReference type="Proteomes" id="UP001500621"/>
    </source>
</evidence>
<evidence type="ECO:0000259" key="2">
    <source>
        <dbReference type="Pfam" id="PF09423"/>
    </source>
</evidence>
<name>A0ABP8W8L4_9ACTN</name>
<feature type="region of interest" description="Disordered" evidence="1">
    <location>
        <begin position="1"/>
        <end position="20"/>
    </location>
</feature>
<keyword evidence="5" id="KW-1185">Reference proteome</keyword>
<dbReference type="SUPFAM" id="SSF56300">
    <property type="entry name" value="Metallo-dependent phosphatases"/>
    <property type="match status" value="1"/>
</dbReference>
<dbReference type="PANTHER" id="PTHR43606">
    <property type="entry name" value="PHOSPHATASE, PUTATIVE (AFU_ORTHOLOGUE AFUA_6G08710)-RELATED"/>
    <property type="match status" value="1"/>
</dbReference>
<dbReference type="Gene3D" id="3.60.21.70">
    <property type="entry name" value="PhoD-like phosphatase"/>
    <property type="match status" value="1"/>
</dbReference>
<dbReference type="InterPro" id="IPR052900">
    <property type="entry name" value="Phospholipid_Metab_Enz"/>
</dbReference>
<dbReference type="InterPro" id="IPR018946">
    <property type="entry name" value="PhoD-like_MPP"/>
</dbReference>
<reference evidence="5" key="1">
    <citation type="journal article" date="2019" name="Int. J. Syst. Evol. Microbiol.">
        <title>The Global Catalogue of Microorganisms (GCM) 10K type strain sequencing project: providing services to taxonomists for standard genome sequencing and annotation.</title>
        <authorList>
            <consortium name="The Broad Institute Genomics Platform"/>
            <consortium name="The Broad Institute Genome Sequencing Center for Infectious Disease"/>
            <person name="Wu L."/>
            <person name="Ma J."/>
        </authorList>
    </citation>
    <scope>NUCLEOTIDE SEQUENCE [LARGE SCALE GENOMIC DNA]</scope>
    <source>
        <strain evidence="5">JCM 18127</strain>
    </source>
</reference>
<feature type="domain" description="PhoD-like phosphatase metallophosphatase" evidence="2">
    <location>
        <begin position="167"/>
        <end position="541"/>
    </location>
</feature>
<evidence type="ECO:0000259" key="3">
    <source>
        <dbReference type="Pfam" id="PF16655"/>
    </source>
</evidence>
<dbReference type="RefSeq" id="WP_345265215.1">
    <property type="nucleotide sequence ID" value="NZ_BAABIM010000002.1"/>
</dbReference>
<dbReference type="InterPro" id="IPR006311">
    <property type="entry name" value="TAT_signal"/>
</dbReference>
<dbReference type="InterPro" id="IPR038607">
    <property type="entry name" value="PhoD-like_sf"/>
</dbReference>
<evidence type="ECO:0000313" key="4">
    <source>
        <dbReference type="EMBL" id="GAA4682479.1"/>
    </source>
</evidence>
<proteinExistence type="predicted"/>
<feature type="domain" description="Phospholipase D N-terminal" evidence="3">
    <location>
        <begin position="58"/>
        <end position="154"/>
    </location>
</feature>
<dbReference type="InterPro" id="IPR029052">
    <property type="entry name" value="Metallo-depent_PP-like"/>
</dbReference>
<dbReference type="Pfam" id="PF16655">
    <property type="entry name" value="PhoD_N"/>
    <property type="match status" value="1"/>
</dbReference>
<dbReference type="InterPro" id="IPR032093">
    <property type="entry name" value="PhoD_N"/>
</dbReference>
<organism evidence="4 5">
    <name type="scientific">Nocardioides nanhaiensis</name>
    <dbReference type="NCBI Taxonomy" id="1476871"/>
    <lineage>
        <taxon>Bacteria</taxon>
        <taxon>Bacillati</taxon>
        <taxon>Actinomycetota</taxon>
        <taxon>Actinomycetes</taxon>
        <taxon>Propionibacteriales</taxon>
        <taxon>Nocardioidaceae</taxon>
        <taxon>Nocardioides</taxon>
    </lineage>
</organism>
<dbReference type="Gene3D" id="2.60.40.380">
    <property type="entry name" value="Purple acid phosphatase-like, N-terminal"/>
    <property type="match status" value="1"/>
</dbReference>